<dbReference type="Proteomes" id="UP000197468">
    <property type="component" value="Unassembled WGS sequence"/>
</dbReference>
<evidence type="ECO:0000259" key="1">
    <source>
        <dbReference type="Pfam" id="PF00082"/>
    </source>
</evidence>
<dbReference type="CDD" id="cd04847">
    <property type="entry name" value="Peptidases_S8_Subtilisin_like_2"/>
    <property type="match status" value="1"/>
</dbReference>
<dbReference type="SUPFAM" id="SSF52743">
    <property type="entry name" value="Subtilisin-like"/>
    <property type="match status" value="1"/>
</dbReference>
<dbReference type="GO" id="GO:0004252">
    <property type="term" value="F:serine-type endopeptidase activity"/>
    <property type="evidence" value="ECO:0007669"/>
    <property type="project" value="InterPro"/>
</dbReference>
<dbReference type="InterPro" id="IPR000209">
    <property type="entry name" value="Peptidase_S8/S53_dom"/>
</dbReference>
<dbReference type="EMBL" id="NIOF01000015">
    <property type="protein sequence ID" value="OWQ84761.1"/>
    <property type="molecule type" value="Genomic_DNA"/>
</dbReference>
<dbReference type="AlphaFoldDB" id="A0A246IX29"/>
<comment type="caution">
    <text evidence="2">The sequence shown here is derived from an EMBL/GenBank/DDBJ whole genome shotgun (WGS) entry which is preliminary data.</text>
</comment>
<dbReference type="Pfam" id="PF00082">
    <property type="entry name" value="Peptidase_S8"/>
    <property type="match status" value="1"/>
</dbReference>
<proteinExistence type="predicted"/>
<evidence type="ECO:0000313" key="2">
    <source>
        <dbReference type="EMBL" id="OWQ84761.1"/>
    </source>
</evidence>
<dbReference type="InterPro" id="IPR036852">
    <property type="entry name" value="Peptidase_S8/S53_dom_sf"/>
</dbReference>
<keyword evidence="3" id="KW-1185">Reference proteome</keyword>
<sequence length="882" mass="96341">MNRNYPIVRLAREHEKLPRLKRGGGAPQAPQKLPYQRQIERFEQAFADLEQSLKNVAGGVDVSTDPRMVVPERALVFEVSGSIERFDVAVQALGFNWLIEEELPDASVTEAELDGEQLMEDLADVTDESAAPKAQVMYMTMPTQESLSKLLAQWKAFKKEKLLGGKAPRGLAPLWNMFSCLLDLRTWSVRDRMDPSIARYVKAMLEEEPDREVLIEFNFWYRKDERQRDRAVATLDALLEQTGGARVDFVEIHEIGYQGALVRLPAAVALDMVQRSDASLARLDDVMSIRPQSAYLPSADRPQDANLRDLGDVPVLTGPCVAAILDGYPVAGHAALQGRLAVHEVDVKTADVPVSSRHHGTAMASLVLHGDLHKDQPALTRKVALIPVLTGDPQSPQESTPRNKLAIGVIHRALQAIVNADPQAQPDLRHVTIVNHSLGDTFAPFARRPSPWAALLDYYSFTHRLLFVISAGNIFSAFPLNQYNDAAEFEAAEAAEREAVIITSLEASKGQRGILSPAESINGLTVGAAHVDESPENFGAGIDPYPTQQMPNLASALGFGVNKSLKPDLLHPGGRFAVVASNVDGGGVTVSPNRSVRVGQLVAAPSTTGNLRHTTRMAGTSNAAALVTRAGVQLADAVDLAYAGDATTWLNKRTRAVILKALLAHGSSWGDIGDTLEESFKHQENWQRRRDAIAKLLGYGNLDITRVISGDDNRITLLADDEIAHDERHEYRLPIPKAMLNNKELRTITMTLAWATPILPTTIDYRGVSLRLVSGTGKGDFWDGVERDKSTQPTITTCEKGTLVHVKLSGSTLLEAANADGIFVCVQAMSRHRSLNKQPVPYALAITMEMAQSVRTGLYQEVQQAIAARAQQRDTVRAGRAA</sequence>
<dbReference type="InterPro" id="IPR034074">
    <property type="entry name" value="Y4bN_pept_dom"/>
</dbReference>
<organism evidence="2 3">
    <name type="scientific">Roseateles aquatilis</name>
    <dbReference type="NCBI Taxonomy" id="431061"/>
    <lineage>
        <taxon>Bacteria</taxon>
        <taxon>Pseudomonadati</taxon>
        <taxon>Pseudomonadota</taxon>
        <taxon>Betaproteobacteria</taxon>
        <taxon>Burkholderiales</taxon>
        <taxon>Sphaerotilaceae</taxon>
        <taxon>Roseateles</taxon>
    </lineage>
</organism>
<evidence type="ECO:0000313" key="3">
    <source>
        <dbReference type="Proteomes" id="UP000197468"/>
    </source>
</evidence>
<gene>
    <name evidence="2" type="ORF">CDN99_23815</name>
</gene>
<accession>A0A246IX29</accession>
<name>A0A246IX29_9BURK</name>
<dbReference type="Gene3D" id="3.40.50.200">
    <property type="entry name" value="Peptidase S8/S53 domain"/>
    <property type="match status" value="1"/>
</dbReference>
<feature type="domain" description="Peptidase S8/S53" evidence="1">
    <location>
        <begin position="346"/>
        <end position="660"/>
    </location>
</feature>
<protein>
    <recommendedName>
        <fullName evidence="1">Peptidase S8/S53 domain-containing protein</fullName>
    </recommendedName>
</protein>
<dbReference type="GO" id="GO:0006508">
    <property type="term" value="P:proteolysis"/>
    <property type="evidence" value="ECO:0007669"/>
    <property type="project" value="InterPro"/>
</dbReference>
<reference evidence="2 3" key="1">
    <citation type="journal article" date="2008" name="Int. J. Syst. Evol. Microbiol.">
        <title>Description of Roseateles aquatilis sp. nov. and Roseateles terrae sp. nov., in the class Betaproteobacteria, and emended description of the genus Roseateles.</title>
        <authorList>
            <person name="Gomila M."/>
            <person name="Bowien B."/>
            <person name="Falsen E."/>
            <person name="Moore E.R."/>
            <person name="Lalucat J."/>
        </authorList>
    </citation>
    <scope>NUCLEOTIDE SEQUENCE [LARGE SCALE GENOMIC DNA]</scope>
    <source>
        <strain evidence="2 3">CCUG 48205</strain>
    </source>
</reference>